<evidence type="ECO:0000313" key="3">
    <source>
        <dbReference type="EMBL" id="VTJ54309.1"/>
    </source>
</evidence>
<feature type="compositionally biased region" description="Basic and acidic residues" evidence="1">
    <location>
        <begin position="128"/>
        <end position="138"/>
    </location>
</feature>
<organism evidence="3 4">
    <name type="scientific">Marmota monax</name>
    <name type="common">Woodchuck</name>
    <dbReference type="NCBI Taxonomy" id="9995"/>
    <lineage>
        <taxon>Eukaryota</taxon>
        <taxon>Metazoa</taxon>
        <taxon>Chordata</taxon>
        <taxon>Craniata</taxon>
        <taxon>Vertebrata</taxon>
        <taxon>Euteleostomi</taxon>
        <taxon>Mammalia</taxon>
        <taxon>Eutheria</taxon>
        <taxon>Euarchontoglires</taxon>
        <taxon>Glires</taxon>
        <taxon>Rodentia</taxon>
        <taxon>Sciuromorpha</taxon>
        <taxon>Sciuridae</taxon>
        <taxon>Xerinae</taxon>
        <taxon>Marmotini</taxon>
        <taxon>Marmota</taxon>
    </lineage>
</organism>
<dbReference type="Proteomes" id="UP000335636">
    <property type="component" value="Unassembled WGS sequence"/>
</dbReference>
<keyword evidence="4" id="KW-1185">Reference proteome</keyword>
<protein>
    <submittedName>
        <fullName evidence="3">Uncharacterized protein</fullName>
    </submittedName>
</protein>
<accession>A0A5E4AB70</accession>
<feature type="region of interest" description="Disordered" evidence="1">
    <location>
        <begin position="39"/>
        <end position="84"/>
    </location>
</feature>
<evidence type="ECO:0000313" key="4">
    <source>
        <dbReference type="Proteomes" id="UP000335636"/>
    </source>
</evidence>
<reference evidence="3 4" key="1">
    <citation type="submission" date="2019-04" db="EMBL/GenBank/DDBJ databases">
        <authorList>
            <person name="Alioto T."/>
            <person name="Alioto T."/>
        </authorList>
    </citation>
    <scope>NUCLEOTIDE SEQUENCE [LARGE SCALE GENOMIC DNA]</scope>
</reference>
<feature type="region of interest" description="Disordered" evidence="1">
    <location>
        <begin position="1"/>
        <end position="23"/>
    </location>
</feature>
<dbReference type="AlphaFoldDB" id="A0A5E4AB70"/>
<name>A0A5E4AB70_MARMO</name>
<reference evidence="2" key="2">
    <citation type="submission" date="2020-08" db="EMBL/GenBank/DDBJ databases">
        <authorList>
            <person name="Shumante A."/>
            <person name="Zimin A.V."/>
            <person name="Puiu D."/>
            <person name="Salzberg S.L."/>
        </authorList>
    </citation>
    <scope>NUCLEOTIDE SEQUENCE</scope>
    <source>
        <strain evidence="2">WC2-LM</strain>
        <tissue evidence="2">Liver</tissue>
    </source>
</reference>
<dbReference type="EMBL" id="CABDUW010000036">
    <property type="protein sequence ID" value="VTJ54309.1"/>
    <property type="molecule type" value="Genomic_DNA"/>
</dbReference>
<feature type="region of interest" description="Disordered" evidence="1">
    <location>
        <begin position="112"/>
        <end position="138"/>
    </location>
</feature>
<gene>
    <name evidence="2" type="ORF">GHT09_000668</name>
    <name evidence="3" type="ORF">MONAX_5E039026</name>
</gene>
<dbReference type="EMBL" id="WJEC01000020">
    <property type="protein sequence ID" value="KAF7486993.1"/>
    <property type="molecule type" value="Genomic_DNA"/>
</dbReference>
<sequence length="138" mass="14551">MRCQRPLSQGPEPPGQRLGEAWAGKCPSTQGALELLCSELQERDRVAEGHPTPQSPAPAPRAQCSGQSPSRDLAGPLHLAASGPVLVPPSTQGEMELAQAGPVCKAAAGAFPYPQPRTSIHARVASARPREPRPRPHH</sequence>
<evidence type="ECO:0000256" key="1">
    <source>
        <dbReference type="SAM" id="MobiDB-lite"/>
    </source>
</evidence>
<evidence type="ECO:0000313" key="2">
    <source>
        <dbReference type="EMBL" id="KAF7486993.1"/>
    </source>
</evidence>
<dbReference type="Proteomes" id="UP000662637">
    <property type="component" value="Unassembled WGS sequence"/>
</dbReference>
<proteinExistence type="predicted"/>